<proteinExistence type="predicted"/>
<protein>
    <submittedName>
        <fullName evidence="1">Uncharacterized protein</fullName>
    </submittedName>
</protein>
<sequence>MIEKDGKIFIKEKNKFFGNNNTPKISNDLNKLFEQIIYIIRFKEVDSTVALTEIDKLIKEFRGK</sequence>
<accession>A0A0F9CDT8</accession>
<reference evidence="1" key="1">
    <citation type="journal article" date="2015" name="Nature">
        <title>Complex archaea that bridge the gap between prokaryotes and eukaryotes.</title>
        <authorList>
            <person name="Spang A."/>
            <person name="Saw J.H."/>
            <person name="Jorgensen S.L."/>
            <person name="Zaremba-Niedzwiedzka K."/>
            <person name="Martijn J."/>
            <person name="Lind A.E."/>
            <person name="van Eijk R."/>
            <person name="Schleper C."/>
            <person name="Guy L."/>
            <person name="Ettema T.J."/>
        </authorList>
    </citation>
    <scope>NUCLEOTIDE SEQUENCE</scope>
</reference>
<organism evidence="1">
    <name type="scientific">marine sediment metagenome</name>
    <dbReference type="NCBI Taxonomy" id="412755"/>
    <lineage>
        <taxon>unclassified sequences</taxon>
        <taxon>metagenomes</taxon>
        <taxon>ecological metagenomes</taxon>
    </lineage>
</organism>
<name>A0A0F9CDT8_9ZZZZ</name>
<comment type="caution">
    <text evidence="1">The sequence shown here is derived from an EMBL/GenBank/DDBJ whole genome shotgun (WGS) entry which is preliminary data.</text>
</comment>
<gene>
    <name evidence="1" type="ORF">LCGC14_2413860</name>
</gene>
<dbReference type="EMBL" id="LAZR01036538">
    <property type="protein sequence ID" value="KKL24582.1"/>
    <property type="molecule type" value="Genomic_DNA"/>
</dbReference>
<evidence type="ECO:0000313" key="1">
    <source>
        <dbReference type="EMBL" id="KKL24582.1"/>
    </source>
</evidence>
<dbReference type="AlphaFoldDB" id="A0A0F9CDT8"/>